<dbReference type="EMBL" id="REGN01000899">
    <property type="protein sequence ID" value="RNA38249.1"/>
    <property type="molecule type" value="Genomic_DNA"/>
</dbReference>
<comment type="caution">
    <text evidence="1">The sequence shown here is derived from an EMBL/GenBank/DDBJ whole genome shotgun (WGS) entry which is preliminary data.</text>
</comment>
<protein>
    <submittedName>
        <fullName evidence="1">Uncharacterized protein</fullName>
    </submittedName>
</protein>
<dbReference type="AlphaFoldDB" id="A0A3M7SR99"/>
<sequence>MLTLKQISIEMFLIDEKPNFRPLIIISCYLKRKHNIEKIEEKKRTKKKRYFFKINYFQQSKLLYVQKKETIKYWKNLGLGKIFGDTNTMSPDMFFALFRLTLSIGLDTFDCKIWILSIWLLINKKKVKYNSQSLSKLIVISRTQRTNANLSDLKKKRWARHGTNTARTLHVQLNWANKGAMRNRIE</sequence>
<evidence type="ECO:0000313" key="1">
    <source>
        <dbReference type="EMBL" id="RNA38249.1"/>
    </source>
</evidence>
<organism evidence="1 2">
    <name type="scientific">Brachionus plicatilis</name>
    <name type="common">Marine rotifer</name>
    <name type="synonym">Brachionus muelleri</name>
    <dbReference type="NCBI Taxonomy" id="10195"/>
    <lineage>
        <taxon>Eukaryota</taxon>
        <taxon>Metazoa</taxon>
        <taxon>Spiralia</taxon>
        <taxon>Gnathifera</taxon>
        <taxon>Rotifera</taxon>
        <taxon>Eurotatoria</taxon>
        <taxon>Monogononta</taxon>
        <taxon>Pseudotrocha</taxon>
        <taxon>Ploima</taxon>
        <taxon>Brachionidae</taxon>
        <taxon>Brachionus</taxon>
    </lineage>
</organism>
<proteinExistence type="predicted"/>
<name>A0A3M7SR99_BRAPC</name>
<keyword evidence="2" id="KW-1185">Reference proteome</keyword>
<evidence type="ECO:0000313" key="2">
    <source>
        <dbReference type="Proteomes" id="UP000276133"/>
    </source>
</evidence>
<reference evidence="1 2" key="1">
    <citation type="journal article" date="2018" name="Sci. Rep.">
        <title>Genomic signatures of local adaptation to the degree of environmental predictability in rotifers.</title>
        <authorList>
            <person name="Franch-Gras L."/>
            <person name="Hahn C."/>
            <person name="Garcia-Roger E.M."/>
            <person name="Carmona M.J."/>
            <person name="Serra M."/>
            <person name="Gomez A."/>
        </authorList>
    </citation>
    <scope>NUCLEOTIDE SEQUENCE [LARGE SCALE GENOMIC DNA]</scope>
    <source>
        <strain evidence="1">HYR1</strain>
    </source>
</reference>
<dbReference type="Proteomes" id="UP000276133">
    <property type="component" value="Unassembled WGS sequence"/>
</dbReference>
<gene>
    <name evidence="1" type="ORF">BpHYR1_049372</name>
</gene>
<accession>A0A3M7SR99</accession>